<evidence type="ECO:0000313" key="4">
    <source>
        <dbReference type="Proteomes" id="UP000583929"/>
    </source>
</evidence>
<sequence length="1131" mass="127641">MERKKQGRVMVVPCPAQGHVKPLMLLSQKLAKHGFGVTFVNIEFIHNKILRSMADDDDDDKTSSGVGSSQIEMVSIPDGLDPMADRSDLKVICKLVWGDSILPTELEKLIKTINNNNDEMMISCVVSDYFMSWPVEVAAKLGVKAAVFCPSAAAIFVYTINIPNFIRDGIITSHGYPTKQQIIQLSSGMPTMHTSKLPWNVGDLATQKMVFHGYLKVSESLKMIDWWLCNTSYDIENSVFSLLPKLLPIGPLMEIESTSHLNANPGSQFWVEDSSCLSWLDQHKPRSVIYIAFGSFTTHDQIQFHELARGLELTSRPFLWVVRPGSVSGEQKLGLNSHGFGGNDNLRKIINWAPQQKVLSHPSIACFVSHCGWNSTIEGLSNGVPFLTWPYFADQYMDESYICDVWKVGMKLVPNENGIVTSEEVKNKVDKLLYDKDIQRRSLEFKEIMMKSISKDGQSSKNLNSFKKQILIKLSTEMPAMNSAHFAWTCLGNKDMQKNVFELMLKNNSVNNTDWLLCNSTYDLQPATFNMAPQIRLIGPLLSSNNSLTQLRPTWLKDNNTKEVNKGDLFPEGFLEGVASHGLIIWCPFSMLGPYFAYQFINQSYICDVWKTGLGFDRHKSGIITRDEIRIKVKRVINDEEMKERVLRFKEMAAYIVEEDGSSNKNFRDFVEWRMVIPLPHILAIPFPAQGHVIPMMELCQCLVSQGCKVTFVNTDYNHKRIINAMSSPAHIEDQIHMVSIPDGMDPWEDRNDIGKLLETIKRVMRTKLEELIKNINDSEDDNITCVLADETLGWALEVAEKMNIKRAVLWTSAAAVLTLSFSIPKLIDDGIINTKGVLLKNQMIQQAPMMPFTKPENLVWASIGDATTQRIVFETMSRNNQTVKLADWILCNSAIDLERAAFALAPEIQPIGPMLATTRLGISSGSFWAEDLSCLEWLDQQPQSSVIYIAFGSFTVFDKTQFHELALGLEISNKPFLWVVREDIGNGLNHAYPDGFLDRTESRGKVVNWAPQQKVLGHPSIACFLSHCGWNSTLEGVSNGVPFLCWPYFADQFVNESYICDVWNVGERFERDEESGIIKQGEIKKKVEQVLGDDKLKNNALSLKELAMNNAMQGGQSHIVFNNFIDWLKA</sequence>
<dbReference type="InterPro" id="IPR002213">
    <property type="entry name" value="UDP_glucos_trans"/>
</dbReference>
<accession>A0A7J6FZ88</accession>
<dbReference type="PANTHER" id="PTHR11926">
    <property type="entry name" value="GLUCOSYL/GLUCURONOSYL TRANSFERASES"/>
    <property type="match status" value="1"/>
</dbReference>
<keyword evidence="4" id="KW-1185">Reference proteome</keyword>
<comment type="caution">
    <text evidence="3">The sequence shown here is derived from an EMBL/GenBank/DDBJ whole genome shotgun (WGS) entry which is preliminary data.</text>
</comment>
<reference evidence="3 4" key="1">
    <citation type="journal article" date="2020" name="bioRxiv">
        <title>Sequence and annotation of 42 cannabis genomes reveals extensive copy number variation in cannabinoid synthesis and pathogen resistance genes.</title>
        <authorList>
            <person name="Mckernan K.J."/>
            <person name="Helbert Y."/>
            <person name="Kane L.T."/>
            <person name="Ebling H."/>
            <person name="Zhang L."/>
            <person name="Liu B."/>
            <person name="Eaton Z."/>
            <person name="Mclaughlin S."/>
            <person name="Kingan S."/>
            <person name="Baybayan P."/>
            <person name="Concepcion G."/>
            <person name="Jordan M."/>
            <person name="Riva A."/>
            <person name="Barbazuk W."/>
            <person name="Harkins T."/>
        </authorList>
    </citation>
    <scope>NUCLEOTIDE SEQUENCE [LARGE SCALE GENOMIC DNA]</scope>
    <source>
        <strain evidence="4">cv. Jamaican Lion 4</strain>
        <tissue evidence="3">Leaf</tissue>
    </source>
</reference>
<keyword evidence="2" id="KW-0808">Transferase</keyword>
<evidence type="ECO:0000256" key="1">
    <source>
        <dbReference type="ARBA" id="ARBA00009995"/>
    </source>
</evidence>
<evidence type="ECO:0000256" key="2">
    <source>
        <dbReference type="ARBA" id="ARBA00022679"/>
    </source>
</evidence>
<dbReference type="Proteomes" id="UP000583929">
    <property type="component" value="Unassembled WGS sequence"/>
</dbReference>
<dbReference type="FunFam" id="3.40.50.2000:FF:000133">
    <property type="entry name" value="UDP-glycosyltransferase 83A1"/>
    <property type="match status" value="1"/>
</dbReference>
<proteinExistence type="inferred from homology"/>
<dbReference type="CDD" id="cd03784">
    <property type="entry name" value="GT1_Gtf-like"/>
    <property type="match status" value="2"/>
</dbReference>
<dbReference type="FunFam" id="3.40.50.2000:FF:000061">
    <property type="entry name" value="UDP-glycosyltransferase 83A1"/>
    <property type="match status" value="2"/>
</dbReference>
<comment type="similarity">
    <text evidence="1">Belongs to the UDP-glycosyltransferase family.</text>
</comment>
<name>A0A7J6FZ88_CANSA</name>
<organism evidence="3 4">
    <name type="scientific">Cannabis sativa</name>
    <name type="common">Hemp</name>
    <name type="synonym">Marijuana</name>
    <dbReference type="NCBI Taxonomy" id="3483"/>
    <lineage>
        <taxon>Eukaryota</taxon>
        <taxon>Viridiplantae</taxon>
        <taxon>Streptophyta</taxon>
        <taxon>Embryophyta</taxon>
        <taxon>Tracheophyta</taxon>
        <taxon>Spermatophyta</taxon>
        <taxon>Magnoliopsida</taxon>
        <taxon>eudicotyledons</taxon>
        <taxon>Gunneridae</taxon>
        <taxon>Pentapetalae</taxon>
        <taxon>rosids</taxon>
        <taxon>fabids</taxon>
        <taxon>Rosales</taxon>
        <taxon>Cannabaceae</taxon>
        <taxon>Cannabis</taxon>
    </lineage>
</organism>
<dbReference type="PANTHER" id="PTHR11926:SF1412">
    <property type="entry name" value="UDP-GLYCOSYLTRANSFERASE 83A1-LIKE"/>
    <property type="match status" value="1"/>
</dbReference>
<evidence type="ECO:0000313" key="3">
    <source>
        <dbReference type="EMBL" id="KAF4376008.1"/>
    </source>
</evidence>
<dbReference type="Pfam" id="PF00201">
    <property type="entry name" value="UDPGT"/>
    <property type="match status" value="2"/>
</dbReference>
<dbReference type="EMBL" id="JAATIQ010000158">
    <property type="protein sequence ID" value="KAF4376008.1"/>
    <property type="molecule type" value="Genomic_DNA"/>
</dbReference>
<dbReference type="GO" id="GO:0080043">
    <property type="term" value="F:quercetin 3-O-glucosyltransferase activity"/>
    <property type="evidence" value="ECO:0007669"/>
    <property type="project" value="TreeGrafter"/>
</dbReference>
<dbReference type="Gene3D" id="3.40.50.2000">
    <property type="entry name" value="Glycogen Phosphorylase B"/>
    <property type="match status" value="6"/>
</dbReference>
<gene>
    <name evidence="3" type="ORF">G4B88_029372</name>
</gene>
<dbReference type="FunFam" id="3.40.50.2000:FF:000108">
    <property type="entry name" value="UDP-glycosyltransferase 83A1"/>
    <property type="match status" value="1"/>
</dbReference>
<protein>
    <submittedName>
        <fullName evidence="3">Uncharacterized protein</fullName>
    </submittedName>
</protein>
<dbReference type="GO" id="GO:0080044">
    <property type="term" value="F:quercetin 7-O-glucosyltransferase activity"/>
    <property type="evidence" value="ECO:0007669"/>
    <property type="project" value="TreeGrafter"/>
</dbReference>
<dbReference type="AlphaFoldDB" id="A0A7J6FZ88"/>
<dbReference type="SUPFAM" id="SSF53756">
    <property type="entry name" value="UDP-Glycosyltransferase/glycogen phosphorylase"/>
    <property type="match status" value="3"/>
</dbReference>